<dbReference type="GO" id="GO:0032259">
    <property type="term" value="P:methylation"/>
    <property type="evidence" value="ECO:0007669"/>
    <property type="project" value="UniProtKB-KW"/>
</dbReference>
<comment type="catalytic activity">
    <reaction evidence="7">
        <text>a 2'-deoxyadenosine in DNA + S-adenosyl-L-methionine = an N(6)-methyl-2'-deoxyadenosine in DNA + S-adenosyl-L-homocysteine + H(+)</text>
        <dbReference type="Rhea" id="RHEA:15197"/>
        <dbReference type="Rhea" id="RHEA-COMP:12418"/>
        <dbReference type="Rhea" id="RHEA-COMP:12419"/>
        <dbReference type="ChEBI" id="CHEBI:15378"/>
        <dbReference type="ChEBI" id="CHEBI:57856"/>
        <dbReference type="ChEBI" id="CHEBI:59789"/>
        <dbReference type="ChEBI" id="CHEBI:90615"/>
        <dbReference type="ChEBI" id="CHEBI:90616"/>
        <dbReference type="EC" id="2.1.1.72"/>
    </reaction>
</comment>
<dbReference type="PANTHER" id="PTHR33841:SF1">
    <property type="entry name" value="DNA METHYLTRANSFERASE A"/>
    <property type="match status" value="1"/>
</dbReference>
<dbReference type="Pfam" id="PF12950">
    <property type="entry name" value="TaqI_C"/>
    <property type="match status" value="1"/>
</dbReference>
<dbReference type="EC" id="2.1.1.72" evidence="1"/>
<keyword evidence="3" id="KW-0808">Transferase</keyword>
<evidence type="ECO:0000256" key="4">
    <source>
        <dbReference type="ARBA" id="ARBA00022691"/>
    </source>
</evidence>
<sequence>MKLNIFHRFDILAATKALFADLKIPVNYVADEPTTAKEILQDTFKENETFQLINDVYFVGMVDDAAFNKTESIAKENIKSDYDGILLFAITLHQRNNDLLPSRSQLAEISRAFNREFYYTPVVIVFKYKDSKNEYVAFSNTERLPYKQAWREGEKAGKVSLLRDINIEKPHAGHERIIEELRIPTSGKNAVDSFDKLYKYWQEVFSVSILNKRFYQELQSWYFWAIKEVAFPNAPMRMATNENGEYLYASTAQFEDAIKEHKGKNVIRLLTRILFIWFIKEKKLIPDEIFDEEFVANNLLKDFTPQKPLGIFATGKHTSMYYRAILQNLFFATLNQEMGKREFRKKSHMNVTNLMRYQDYFKDGGDEKFVQLMESVVPFMNGGLFECLDKPHPTAKGKQGGDLIIYEDGFSDRIDNVLQVPDYLFFDVDEEVDISDEIGSTQKIYKQAKTKGLLELLKSYKFTITENTPIEEDVALDPELLGKVFENLLASYNPETKTTARKQTGSFYTPREIVNYMVDESLIAHLKNSIADWQGLDEKQVDESLHTLVSFDNPQNPFAEKSDLQTQIIKALDACKILDPACGSGAFPMGILQKMVHILHKVDANNSEWKQRQIDRVNEAIEKLEDIDDVDFRERSIKELEAQKADIEESFNNNELDYGRKLYLIENCIYGVDIQSIATQISKLRFFISLVVDQNIDRNKPNFGVRPLPNLETKFVAANTLIGIDKPEAQGNLFDKPEVKKLEDNLKKVRHKLFSSKSPKRKRELRNEDKELREQISDKLIENGLGNDSARLLSSWDPYDQNAASPFFDKEWMFDITDGFDIVIGNPPYGVSIKGNSRKNVLKFLDQVPDFEIYYFFIEIAKKLLSSNGVLSYIIPNTYLFNVFAEKYREKLMSSWGILLLIDFTNYSLFEGATVRNSVFVLKNNGNTKDISYLPSNNSELSLNDFINQQPKNLKKELLYSFSQNWALAFKLPKERINAISEIKSNSNWLAHYFPDISQGLIAYDKYQGQEQSIIDSRAYHFSTYKEGLKKWLWGEDVTKYKVKWNNKEYIDYCDGIANPRNPIYFKGKRLLVREITNPSIFAAITVDELYNDPAIIIVKESNFCIEVISLILNSSLGTFYHFNASPKATKGDFPKILVKDIKEFPISKNITTIDIELYKTIHSILEWAVEINRNNKVLYSIVDGLIFNLYFPVHMQELEIDITQFIKSDMEETLQNRNFSELQNNEKTEVIETLQKKWSHPDNEVRNRIKLFAVRSPEILKPILES</sequence>
<evidence type="ECO:0000256" key="5">
    <source>
        <dbReference type="ARBA" id="ARBA00022747"/>
    </source>
</evidence>
<dbReference type="GO" id="GO:0009007">
    <property type="term" value="F:site-specific DNA-methyltransferase (adenine-specific) activity"/>
    <property type="evidence" value="ECO:0007669"/>
    <property type="project" value="UniProtKB-EC"/>
</dbReference>
<keyword evidence="8" id="KW-0175">Coiled coil</keyword>
<dbReference type="InterPro" id="IPR002052">
    <property type="entry name" value="DNA_methylase_N6_adenine_CS"/>
</dbReference>
<dbReference type="SUPFAM" id="SSF53335">
    <property type="entry name" value="S-adenosyl-L-methionine-dependent methyltransferases"/>
    <property type="match status" value="1"/>
</dbReference>
<dbReference type="PRINTS" id="PR00507">
    <property type="entry name" value="N12N6MTFRASE"/>
</dbReference>
<dbReference type="InterPro" id="IPR050953">
    <property type="entry name" value="N4_N6_ade-DNA_methylase"/>
</dbReference>
<keyword evidence="12" id="KW-1185">Reference proteome</keyword>
<evidence type="ECO:0000313" key="11">
    <source>
        <dbReference type="EMBL" id="PZX11672.1"/>
    </source>
</evidence>
<dbReference type="Proteomes" id="UP000249239">
    <property type="component" value="Unassembled WGS sequence"/>
</dbReference>
<name>A0A2W7NK38_9BACT</name>
<dbReference type="GO" id="GO:0009307">
    <property type="term" value="P:DNA restriction-modification system"/>
    <property type="evidence" value="ECO:0007669"/>
    <property type="project" value="UniProtKB-KW"/>
</dbReference>
<evidence type="ECO:0000256" key="3">
    <source>
        <dbReference type="ARBA" id="ARBA00022679"/>
    </source>
</evidence>
<feature type="domain" description="TaqI-like C-terminal specificity" evidence="10">
    <location>
        <begin position="1031"/>
        <end position="1147"/>
    </location>
</feature>
<keyword evidence="4" id="KW-0949">S-adenosyl-L-methionine</keyword>
<evidence type="ECO:0000256" key="1">
    <source>
        <dbReference type="ARBA" id="ARBA00011900"/>
    </source>
</evidence>
<accession>A0A2W7NK38</accession>
<dbReference type="RefSeq" id="WP_111446892.1">
    <property type="nucleotide sequence ID" value="NZ_QKZK01000038.1"/>
</dbReference>
<comment type="caution">
    <text evidence="11">The sequence shown here is derived from an EMBL/GenBank/DDBJ whole genome shotgun (WGS) entry which is preliminary data.</text>
</comment>
<proteinExistence type="predicted"/>
<evidence type="ECO:0000256" key="8">
    <source>
        <dbReference type="SAM" id="Coils"/>
    </source>
</evidence>
<dbReference type="Pfam" id="PF07669">
    <property type="entry name" value="Eco57I"/>
    <property type="match status" value="1"/>
</dbReference>
<evidence type="ECO:0000256" key="2">
    <source>
        <dbReference type="ARBA" id="ARBA00022603"/>
    </source>
</evidence>
<dbReference type="InterPro" id="IPR011639">
    <property type="entry name" value="MethylTrfase_TaqI-like_dom"/>
</dbReference>
<evidence type="ECO:0000256" key="6">
    <source>
        <dbReference type="ARBA" id="ARBA00023125"/>
    </source>
</evidence>
<gene>
    <name evidence="11" type="ORF">LX69_03084</name>
</gene>
<feature type="domain" description="Type II methyltransferase M.TaqI-like" evidence="9">
    <location>
        <begin position="667"/>
        <end position="910"/>
    </location>
</feature>
<evidence type="ECO:0000259" key="9">
    <source>
        <dbReference type="Pfam" id="PF07669"/>
    </source>
</evidence>
<dbReference type="AlphaFoldDB" id="A0A2W7NK38"/>
<keyword evidence="2 11" id="KW-0489">Methyltransferase</keyword>
<dbReference type="OrthoDB" id="32195at2"/>
<dbReference type="PROSITE" id="PS00092">
    <property type="entry name" value="N6_MTASE"/>
    <property type="match status" value="1"/>
</dbReference>
<keyword evidence="5" id="KW-0680">Restriction system</keyword>
<protein>
    <recommendedName>
        <fullName evidence="1">site-specific DNA-methyltransferase (adenine-specific)</fullName>
        <ecNumber evidence="1">2.1.1.72</ecNumber>
    </recommendedName>
</protein>
<dbReference type="Gene3D" id="3.40.50.150">
    <property type="entry name" value="Vaccinia Virus protein VP39"/>
    <property type="match status" value="1"/>
</dbReference>
<keyword evidence="6" id="KW-0238">DNA-binding</keyword>
<reference evidence="11 12" key="1">
    <citation type="submission" date="2018-06" db="EMBL/GenBank/DDBJ databases">
        <title>Genomic Encyclopedia of Archaeal and Bacterial Type Strains, Phase II (KMG-II): from individual species to whole genera.</title>
        <authorList>
            <person name="Goeker M."/>
        </authorList>
    </citation>
    <scope>NUCLEOTIDE SEQUENCE [LARGE SCALE GENOMIC DNA]</scope>
    <source>
        <strain evidence="11 12">DSM 6779</strain>
    </source>
</reference>
<feature type="coiled-coil region" evidence="8">
    <location>
        <begin position="630"/>
        <end position="657"/>
    </location>
</feature>
<dbReference type="GO" id="GO:0003677">
    <property type="term" value="F:DNA binding"/>
    <property type="evidence" value="ECO:0007669"/>
    <property type="project" value="UniProtKB-KW"/>
</dbReference>
<evidence type="ECO:0000256" key="7">
    <source>
        <dbReference type="ARBA" id="ARBA00047942"/>
    </source>
</evidence>
<dbReference type="InterPro" id="IPR025931">
    <property type="entry name" value="TaqI_C"/>
</dbReference>
<organism evidence="11 12">
    <name type="scientific">Breznakibacter xylanolyticus</name>
    <dbReference type="NCBI Taxonomy" id="990"/>
    <lineage>
        <taxon>Bacteria</taxon>
        <taxon>Pseudomonadati</taxon>
        <taxon>Bacteroidota</taxon>
        <taxon>Bacteroidia</taxon>
        <taxon>Marinilabiliales</taxon>
        <taxon>Marinilabiliaceae</taxon>
        <taxon>Breznakibacter</taxon>
    </lineage>
</organism>
<dbReference type="PANTHER" id="PTHR33841">
    <property type="entry name" value="DNA METHYLTRANSFERASE YEEA-RELATED"/>
    <property type="match status" value="1"/>
</dbReference>
<evidence type="ECO:0000259" key="10">
    <source>
        <dbReference type="Pfam" id="PF12950"/>
    </source>
</evidence>
<dbReference type="EMBL" id="QKZK01000038">
    <property type="protein sequence ID" value="PZX11672.1"/>
    <property type="molecule type" value="Genomic_DNA"/>
</dbReference>
<dbReference type="InterPro" id="IPR029063">
    <property type="entry name" value="SAM-dependent_MTases_sf"/>
</dbReference>
<evidence type="ECO:0000313" key="12">
    <source>
        <dbReference type="Proteomes" id="UP000249239"/>
    </source>
</evidence>